<comment type="caution">
    <text evidence="7">The sequence shown here is derived from an EMBL/GenBank/DDBJ whole genome shotgun (WGS) entry which is preliminary data.</text>
</comment>
<gene>
    <name evidence="7" type="ORF">AM493_18010</name>
</gene>
<evidence type="ECO:0000256" key="4">
    <source>
        <dbReference type="ARBA" id="ARBA00023136"/>
    </source>
</evidence>
<dbReference type="EMBL" id="LIYD01000005">
    <property type="protein sequence ID" value="KOS07729.1"/>
    <property type="molecule type" value="Genomic_DNA"/>
</dbReference>
<dbReference type="Pfam" id="PF01103">
    <property type="entry name" value="Omp85"/>
    <property type="match status" value="1"/>
</dbReference>
<evidence type="ECO:0000259" key="6">
    <source>
        <dbReference type="Pfam" id="PF01103"/>
    </source>
</evidence>
<dbReference type="PROSITE" id="PS51257">
    <property type="entry name" value="PROKAR_LIPOPROTEIN"/>
    <property type="match status" value="1"/>
</dbReference>
<dbReference type="STRING" id="1202724.AM493_18010"/>
<protein>
    <recommendedName>
        <fullName evidence="6">Bacterial surface antigen (D15) domain-containing protein</fullName>
    </recommendedName>
</protein>
<keyword evidence="8" id="KW-1185">Reference proteome</keyword>
<evidence type="ECO:0000256" key="3">
    <source>
        <dbReference type="ARBA" id="ARBA00022729"/>
    </source>
</evidence>
<keyword evidence="2" id="KW-0812">Transmembrane</keyword>
<proteinExistence type="predicted"/>
<dbReference type="RefSeq" id="WP_054409444.1">
    <property type="nucleotide sequence ID" value="NZ_FOYA01000002.1"/>
</dbReference>
<organism evidence="7 8">
    <name type="scientific">Flavobacterium akiainvivens</name>
    <dbReference type="NCBI Taxonomy" id="1202724"/>
    <lineage>
        <taxon>Bacteria</taxon>
        <taxon>Pseudomonadati</taxon>
        <taxon>Bacteroidota</taxon>
        <taxon>Flavobacteriia</taxon>
        <taxon>Flavobacteriales</taxon>
        <taxon>Flavobacteriaceae</taxon>
        <taxon>Flavobacterium</taxon>
    </lineage>
</organism>
<keyword evidence="5" id="KW-0998">Cell outer membrane</keyword>
<keyword evidence="3" id="KW-0732">Signal</keyword>
<dbReference type="GO" id="GO:0019867">
    <property type="term" value="C:outer membrane"/>
    <property type="evidence" value="ECO:0007669"/>
    <property type="project" value="InterPro"/>
</dbReference>
<dbReference type="InterPro" id="IPR000184">
    <property type="entry name" value="Bac_surfAg_D15"/>
</dbReference>
<sequence length="856" mass="97307">MKNLATKVTLIILSGFVIYSCSLVKRVPDGSHLLEKNEITVNGEQNNDDDHKAQLYQLPNTDIAGFHLRLHMYNAAKPNADSTYLAYLDNHPGMHKFLRGMLSEKQVRRFGNSFVISGISNFLKKTGEPPVLVDETRTKKGRNRLFAYYYKKGFFRANVKYSIDTLPDKRAVVHYDVETGKPYIIDTITAYIETPALDSLYKKSKIEAKPMIKEGVQYNEADFTAERERITAYFRNNGAYKFEPNNINYVIDTVGNDYKASVDINIDNETVRQGDSTFVRPFKLYKISKVDIYTQNPSDETQEPDSASYNGFNIYSRGKLNYRPKALTQPVFITPGSTYADWRRVLTSRYMSNVNIFNYPAIDFVEDTTDASGNSLIAKIRLSPKKKFRFNVAADFNHSNIQDFGIQGSMGVSIRNIFRGMETLQISTRGNIGSSRDQAIKDRTFFNILEYGADVKLTIPRVWLPFKTESIIPKRMIPSTTVSFGIGRQKNIGLDKENFTGMLSYNWSPRLGTQTAKLDLFNIQYIRNVNANRYFDVYRSSYDRLNEIAQNYSGSIPAEYLEQNGDLTIPGGTDYFINNTSEVEPPTLPVTQNELTEIERIQERRDRLTENNLIVASSFTYTLTTRLDNNDNSFFIFKTKFESAGNTLSLLSKAFGNIDNAPLGQTTLFNVEYSQYLKGEVDFIKHWSLGRGKVLAMRSFFGLAVPYGNSNTIPFARSYFAGGSNDNRAWQAYSLGPGRSGGLNDFNEANLKMAYSAELRFNLFGQLNGAVFGDVGNIWNVFDNVDDPDYTFNGLSSFRDLAFGTGLGLRYDFNFFVVRFDLGFKTYNPGRPEGSRWFTDHDFKHSVLNVGINYPF</sequence>
<feature type="domain" description="Bacterial surface antigen (D15)" evidence="6">
    <location>
        <begin position="672"/>
        <end position="831"/>
    </location>
</feature>
<keyword evidence="4" id="KW-0472">Membrane</keyword>
<dbReference type="Proteomes" id="UP000037755">
    <property type="component" value="Unassembled WGS sequence"/>
</dbReference>
<dbReference type="AlphaFoldDB" id="A0A0M9VJG2"/>
<dbReference type="Gene3D" id="2.40.160.50">
    <property type="entry name" value="membrane protein fhac: a member of the omp85/tpsb transporter family"/>
    <property type="match status" value="1"/>
</dbReference>
<evidence type="ECO:0000256" key="5">
    <source>
        <dbReference type="ARBA" id="ARBA00023237"/>
    </source>
</evidence>
<accession>A0A0M9VJG2</accession>
<comment type="subcellular location">
    <subcellularLocation>
        <location evidence="1">Membrane</location>
    </subcellularLocation>
</comment>
<dbReference type="InterPro" id="IPR039910">
    <property type="entry name" value="D15-like"/>
</dbReference>
<reference evidence="7 8" key="1">
    <citation type="submission" date="2015-08" db="EMBL/GenBank/DDBJ databases">
        <title>Whole genome sequence of Flavobacterium akiainvivens IK-1T, from decaying Wikstroemia oahuensis, an endemic Hawaiian shrub.</title>
        <authorList>
            <person name="Wan X."/>
            <person name="Hou S."/>
            <person name="Saito J."/>
            <person name="Donachie S."/>
        </authorList>
    </citation>
    <scope>NUCLEOTIDE SEQUENCE [LARGE SCALE GENOMIC DNA]</scope>
    <source>
        <strain evidence="7 8">IK-1</strain>
    </source>
</reference>
<dbReference type="PANTHER" id="PTHR12815">
    <property type="entry name" value="SORTING AND ASSEMBLY MACHINERY SAMM50 PROTEIN FAMILY MEMBER"/>
    <property type="match status" value="1"/>
</dbReference>
<evidence type="ECO:0000256" key="2">
    <source>
        <dbReference type="ARBA" id="ARBA00022692"/>
    </source>
</evidence>
<evidence type="ECO:0000256" key="1">
    <source>
        <dbReference type="ARBA" id="ARBA00004370"/>
    </source>
</evidence>
<dbReference type="PATRIC" id="fig|1202724.3.peg.3740"/>
<dbReference type="OrthoDB" id="9814535at2"/>
<evidence type="ECO:0000313" key="8">
    <source>
        <dbReference type="Proteomes" id="UP000037755"/>
    </source>
</evidence>
<evidence type="ECO:0000313" key="7">
    <source>
        <dbReference type="EMBL" id="KOS07729.1"/>
    </source>
</evidence>
<name>A0A0M9VJG2_9FLAO</name>
<dbReference type="PANTHER" id="PTHR12815:SF47">
    <property type="entry name" value="TRANSLOCATION AND ASSEMBLY MODULE SUBUNIT TAMA"/>
    <property type="match status" value="1"/>
</dbReference>